<feature type="compositionally biased region" description="Basic residues" evidence="6">
    <location>
        <begin position="1783"/>
        <end position="1795"/>
    </location>
</feature>
<feature type="region of interest" description="Disordered" evidence="6">
    <location>
        <begin position="2459"/>
        <end position="2504"/>
    </location>
</feature>
<feature type="region of interest" description="Disordered" evidence="6">
    <location>
        <begin position="1779"/>
        <end position="1824"/>
    </location>
</feature>
<evidence type="ECO:0000256" key="6">
    <source>
        <dbReference type="SAM" id="MobiDB-lite"/>
    </source>
</evidence>
<feature type="compositionally biased region" description="Basic and acidic residues" evidence="6">
    <location>
        <begin position="527"/>
        <end position="545"/>
    </location>
</feature>
<feature type="compositionally biased region" description="Basic residues" evidence="6">
    <location>
        <begin position="2208"/>
        <end position="2220"/>
    </location>
</feature>
<evidence type="ECO:0000256" key="3">
    <source>
        <dbReference type="ARBA" id="ARBA00023157"/>
    </source>
</evidence>
<feature type="domain" description="Sushi" evidence="7">
    <location>
        <begin position="1126"/>
        <end position="1183"/>
    </location>
</feature>
<proteinExistence type="predicted"/>
<feature type="region of interest" description="Disordered" evidence="6">
    <location>
        <begin position="1524"/>
        <end position="1569"/>
    </location>
</feature>
<feature type="disulfide bond" evidence="5">
    <location>
        <begin position="2638"/>
        <end position="2665"/>
    </location>
</feature>
<dbReference type="PROSITE" id="PS50923">
    <property type="entry name" value="SUSHI"/>
    <property type="match status" value="9"/>
</dbReference>
<feature type="compositionally biased region" description="Basic residues" evidence="6">
    <location>
        <begin position="1613"/>
        <end position="1625"/>
    </location>
</feature>
<feature type="compositionally biased region" description="Basic residues" evidence="6">
    <location>
        <begin position="2038"/>
        <end position="2050"/>
    </location>
</feature>
<feature type="region of interest" description="Disordered" evidence="6">
    <location>
        <begin position="2119"/>
        <end position="2164"/>
    </location>
</feature>
<organism evidence="8 9">
    <name type="scientific">Parnassius mnemosyne</name>
    <name type="common">clouded apollo</name>
    <dbReference type="NCBI Taxonomy" id="213953"/>
    <lineage>
        <taxon>Eukaryota</taxon>
        <taxon>Metazoa</taxon>
        <taxon>Ecdysozoa</taxon>
        <taxon>Arthropoda</taxon>
        <taxon>Hexapoda</taxon>
        <taxon>Insecta</taxon>
        <taxon>Pterygota</taxon>
        <taxon>Neoptera</taxon>
        <taxon>Endopterygota</taxon>
        <taxon>Lepidoptera</taxon>
        <taxon>Glossata</taxon>
        <taxon>Ditrysia</taxon>
        <taxon>Papilionoidea</taxon>
        <taxon>Papilionidae</taxon>
        <taxon>Parnassiinae</taxon>
        <taxon>Parnassini</taxon>
        <taxon>Parnassius</taxon>
        <taxon>Driopa</taxon>
    </lineage>
</organism>
<comment type="caution">
    <text evidence="5">Lacks conserved residue(s) required for the propagation of feature annotation.</text>
</comment>
<feature type="region of interest" description="Disordered" evidence="6">
    <location>
        <begin position="1694"/>
        <end position="1739"/>
    </location>
</feature>
<feature type="region of interest" description="Disordered" evidence="6">
    <location>
        <begin position="352"/>
        <end position="372"/>
    </location>
</feature>
<evidence type="ECO:0000259" key="7">
    <source>
        <dbReference type="PROSITE" id="PS50923"/>
    </source>
</evidence>
<dbReference type="CDD" id="cd00033">
    <property type="entry name" value="CCP"/>
    <property type="match status" value="5"/>
</dbReference>
<feature type="disulfide bond" evidence="5">
    <location>
        <begin position="2697"/>
        <end position="2724"/>
    </location>
</feature>
<feature type="compositionally biased region" description="Basic residues" evidence="6">
    <location>
        <begin position="2123"/>
        <end position="2135"/>
    </location>
</feature>
<feature type="domain" description="Sushi" evidence="7">
    <location>
        <begin position="1"/>
        <end position="24"/>
    </location>
</feature>
<feature type="compositionally biased region" description="Basic residues" evidence="6">
    <location>
        <begin position="2463"/>
        <end position="2475"/>
    </location>
</feature>
<reference evidence="8 9" key="1">
    <citation type="submission" date="2023-11" db="EMBL/GenBank/DDBJ databases">
        <authorList>
            <person name="Hedman E."/>
            <person name="Englund M."/>
            <person name="Stromberg M."/>
            <person name="Nyberg Akerstrom W."/>
            <person name="Nylinder S."/>
            <person name="Jareborg N."/>
            <person name="Kallberg Y."/>
            <person name="Kronander E."/>
        </authorList>
    </citation>
    <scope>NUCLEOTIDE SEQUENCE [LARGE SCALE GENOMIC DNA]</scope>
</reference>
<sequence>MEGNGSAICQSDGTWSHPLPKCLAPCVVPHVSQGRIVRLENKTGDNTTQEYTQIVGSSTMVQHGDVILVDCEKNYEFPSNNVAVNCNNGTWTQIPRCQPARCKKMPKYPRNGMVIAPKTEHGMKARFRCKDGYELKGNPIVVCSFGNWSGETPRCEEVFCPFPGYIENGKVLLVGNMGLYDYRPYVKKVVNNKQIMYECEKGYVLSEGPPGATCIGGHWSPRELPKCTLYQHPRIRWSRRRRSIPEPEIRHRRSAYLRQYYNKLQRQNDPNQDYLNQLYNKYNHDTPKPTLRHANFKLMKKFDLDSEEEDEMTGSNIQNDGENFPTAVYTVYNVHGEPIGHRLYAYQPVYEPEEEDRDHHEDVSEYEDSEEFDIDSPSHMTILKGGLFSDHEFATKDEIANGINALKHQYFERYIDKRHKRYLNQNNTDEIKKDLYVDLQGYESKNVQTSTEKNQILSRIKRHINREESGTEISTLSPIAKTSTLHHDITDILKVIPLKHRNDKSSNVPEKENAVIPIRYNKTKSTDVDNILEKRDKRTSRKTDRLNQTTASVPKTGRESKGGRTRSQAENLTEGELITENKNGTEGGNKTENGEKGKKGRPKSPCEPIESEPYVNIEIVKYGRDPNNTFSSGTIVRVACGKGYGLNLDSNATAKCVRGRWKPDKPKCEILPCHVPTTEYGIYTMAPESGQSAGQIGLGLNHGEEKELNETDPVPNGQVVHFSCEYGYNVQGPTNLRCWLGEWAVTSMPECVAAPCELPILHGATYEAGYRAGLTVAHASSVDIACEPGRSPPATLNCHLGRLQPTVHDFCRPLANLTRPRPPSEYQSGSDIVREDISELEPDLHGKPVLECGPPARVQGTLIYRDGTEVDGSLGMEGYPHGTEITFKCIASIMGEKTTWKLICEHGDWVGKSFNCAKDEKMDDVYVPEELEAQSEELLNNNSCTFRNEEPHVVSFFNDLEITETVDFPSGAVIISRCSDIGKYAMTGSQTRKCIGGSWDGVKPTCFGLNQENDYAMEKPPTILFRHSQGPIAQTNDGKLLVYPGTVLHMECLWMRRFGNPKWNVTHHYPDPERKYQEGWTTDPGRDSQLEYRLSIMGAVKEDSGIYRCETPARQSHQVEIIVEDVHCTPLPIRRGLVASDLGTRLGTEIRFSCANGNALLGAHVLTCRASGNWSAPLPVCESVECGEVVLDGELGAGERRPRVSVVSRGVGGRAAFSCPAGWALRGAPETVCLPAADWARPFPVCTGTPPPTIHCTRDRLPAGRRLGAPLPRLHRYPTTHHPLHTRPSACRPPTGRAPSPSAQVPHHPPSTAHETVCLPAADWARPFPVCTGTPPPTIHCTRDRLPAGRRLGAPLPRLHRYPTTHHPLHTRPSACRPPTGRAPSPSAQVPHHPPSTAHETVCLPAADWARPFPVCTGTPPPTIHCTRDRLPAGRRLGAPLPRLHRYPTTHHPLHTRPSACRPPTGRAPSPSAQVPHHPPSTAHETVCLPAADWARPFPVCTGTPPPTIHCTRDRLPAGRRLGAPLPRLHRYPTTHHPLHTRPSACRPPTGRAPSPSAQVPHHPPSTAHETVCLPAADWARPFPVCTGTPPPTIHCTRDRLPAGRRLGAPLPRLHRYPTTHHPLHTRPSACRPPTGRAPSPSAQVPHHPPSTAHETVCLPAADWARPFPVCTGTPPPTIHCTRDRLPAGRRLGAPLPRLHRYPTTHHPLHTRPSACRPPTGRAPSPSAQVPHHPPSTAHETVCLPAADWARPFPVCTGTPPPTIHCTRDRLPAGRRLGAPLPRLHRYPTTHHPLHTRPSACRPPTGRAPSPSAQVPHHPPSTAHETVCLPAADWARPFPVCTGTPPPTIHCTRDRLPAGRRLGAPLPRLHRYPTTHHPLHTRPSACRPPTGRAPSPSAQVPHHPPSTAHETVCLPAADWARPFPVCTGTPPPTIHCTRDRLPAGRRLGAPLPRLHRYPTTHHPLHTRPSACRPPTGRAPSPSAQVPHHPPSTAHETVCLPAADWARPFPVCTGTPPPTIHCTRDRLPAGRRLGAPLPRLHRYPTTHHPLHTRPSACRPPTGRAPSPSAQVPHHPPSTAHETVCLPAADWARPFPVCTGTPPPTIHCTRDRLPAGRRLGAPLPRLHRYPTTHHPLHTRPSACRPPTGRAPSPSAQVPHHPPSTAHETVCLPAADWARPFPVCTGTPPPTIHCTRDRLPAGRRLGAPLPRLHRYPTTHHPLHTRPSACRPPTGRAPSPSAQVPHHPPSTAHETVCLPAADWARPFPVCTGTPPPTIHCTRDRLPAGRRLGAPLPRLHRYPTTHHPLHTRPSACRPPTGRAPSPSAQVPHHPPSTAHETVCLPAADWARPFPVCTGTPPPTIHCTRDRLPAGRRLGAPLPRLHRYPTTHHPLHTRPSACRPPTGRAPSPSAQVPHHPPSTAHETVCLPAADWARPFPVCTGTPPPTIHCTRDRLPAGRRLGAPLPRLHRYPTTHHPLHTRPSACRPPTGRAPSPSAQVPHHPPSTAHETVCLPAADWARPFPVCTGTPPPTIHCTRDRLPAGRRLGAPLPRLHRYPTTHHPLHTRPSACRPPTGRAPSPSAQVPHHPPSTAHETVCLPAADWARPFPVCTKVSCPALPPPASGYVLGRAPYRAGDVLQFHCNPEHTLHGRPILVCQDSGRWSDKPPTCAQACTYPGTTISGRMSSVKFYYKIGETVTFTCEPGYRIKGAPMLRCLKNRKWSNAIPLCTPIANYTSSDSLAMLNGDIDAMLSDEAIMPTDILKTRETPAILSPESYKAAMTRVTATRLLRRAPIETYKNRISRVNRFLRRNTER</sequence>
<evidence type="ECO:0000256" key="5">
    <source>
        <dbReference type="PROSITE-ProRule" id="PRU00302"/>
    </source>
</evidence>
<feature type="domain" description="Sushi" evidence="7">
    <location>
        <begin position="1184"/>
        <end position="1248"/>
    </location>
</feature>
<dbReference type="SUPFAM" id="SSF57535">
    <property type="entry name" value="Complement control module/SCR domain"/>
    <property type="match status" value="9"/>
</dbReference>
<evidence type="ECO:0000256" key="1">
    <source>
        <dbReference type="ARBA" id="ARBA00022659"/>
    </source>
</evidence>
<feature type="compositionally biased region" description="Basic residues" evidence="6">
    <location>
        <begin position="2548"/>
        <end position="2560"/>
    </location>
</feature>
<dbReference type="Proteomes" id="UP001314205">
    <property type="component" value="Unassembled WGS sequence"/>
</dbReference>
<gene>
    <name evidence="8" type="ORF">PARMNEM_LOCUS11041</name>
</gene>
<keyword evidence="3 5" id="KW-1015">Disulfide bond</keyword>
<feature type="region of interest" description="Disordered" evidence="6">
    <location>
        <begin position="1864"/>
        <end position="1909"/>
    </location>
</feature>
<evidence type="ECO:0000313" key="9">
    <source>
        <dbReference type="Proteomes" id="UP001314205"/>
    </source>
</evidence>
<feature type="region of interest" description="Disordered" evidence="6">
    <location>
        <begin position="1269"/>
        <end position="1314"/>
    </location>
</feature>
<feature type="compositionally biased region" description="Basic residues" evidence="6">
    <location>
        <begin position="2293"/>
        <end position="2305"/>
    </location>
</feature>
<evidence type="ECO:0000256" key="2">
    <source>
        <dbReference type="ARBA" id="ARBA00022737"/>
    </source>
</evidence>
<feature type="compositionally biased region" description="Basic residues" evidence="6">
    <location>
        <begin position="2378"/>
        <end position="2390"/>
    </location>
</feature>
<feature type="domain" description="Sushi" evidence="7">
    <location>
        <begin position="158"/>
        <end position="229"/>
    </location>
</feature>
<dbReference type="InterPro" id="IPR035976">
    <property type="entry name" value="Sushi/SCR/CCP_sf"/>
</dbReference>
<accession>A0AAV1L718</accession>
<feature type="compositionally biased region" description="Basic residues" evidence="6">
    <location>
        <begin position="1528"/>
        <end position="1540"/>
    </location>
</feature>
<feature type="compositionally biased region" description="Basic residues" evidence="6">
    <location>
        <begin position="1698"/>
        <end position="1710"/>
    </location>
</feature>
<feature type="domain" description="Sushi" evidence="7">
    <location>
        <begin position="2667"/>
        <end position="2726"/>
    </location>
</feature>
<comment type="caution">
    <text evidence="8">The sequence shown here is derived from an EMBL/GenBank/DDBJ whole genome shotgun (WGS) entry which is preliminary data.</text>
</comment>
<keyword evidence="9" id="KW-1185">Reference proteome</keyword>
<feature type="compositionally biased region" description="Low complexity" evidence="6">
    <location>
        <begin position="580"/>
        <end position="591"/>
    </location>
</feature>
<feature type="region of interest" description="Disordered" evidence="6">
    <location>
        <begin position="1439"/>
        <end position="1484"/>
    </location>
</feature>
<feature type="domain" description="Sushi" evidence="7">
    <location>
        <begin position="2609"/>
        <end position="2665"/>
    </location>
</feature>
<dbReference type="SMART" id="SM00032">
    <property type="entry name" value="CCP"/>
    <property type="match status" value="11"/>
</dbReference>
<feature type="compositionally biased region" description="Basic residues" evidence="6">
    <location>
        <begin position="1953"/>
        <end position="1965"/>
    </location>
</feature>
<feature type="region of interest" description="Disordered" evidence="6">
    <location>
        <begin position="527"/>
        <end position="609"/>
    </location>
</feature>
<feature type="region of interest" description="Disordered" evidence="6">
    <location>
        <begin position="2544"/>
        <end position="2587"/>
    </location>
</feature>
<dbReference type="Gene3D" id="2.10.70.10">
    <property type="entry name" value="Complement Module, domain 1"/>
    <property type="match status" value="8"/>
</dbReference>
<feature type="disulfide bond" evidence="5">
    <location>
        <begin position="724"/>
        <end position="751"/>
    </location>
</feature>
<dbReference type="InterPro" id="IPR050350">
    <property type="entry name" value="Compl-Cell_Adhes-Reg"/>
</dbReference>
<feature type="region of interest" description="Disordered" evidence="6">
    <location>
        <begin position="2034"/>
        <end position="2079"/>
    </location>
</feature>
<feature type="region of interest" description="Disordered" evidence="6">
    <location>
        <begin position="2204"/>
        <end position="2249"/>
    </location>
</feature>
<feature type="region of interest" description="Disordered" evidence="6">
    <location>
        <begin position="1354"/>
        <end position="1399"/>
    </location>
</feature>
<feature type="region of interest" description="Disordered" evidence="6">
    <location>
        <begin position="2374"/>
        <end position="2419"/>
    </location>
</feature>
<evidence type="ECO:0000256" key="4">
    <source>
        <dbReference type="ARBA" id="ARBA00023180"/>
    </source>
</evidence>
<feature type="compositionally biased region" description="Basic residues" evidence="6">
    <location>
        <begin position="1868"/>
        <end position="1880"/>
    </location>
</feature>
<protein>
    <recommendedName>
        <fullName evidence="7">Sushi domain-containing protein</fullName>
    </recommendedName>
</protein>
<keyword evidence="1 5" id="KW-0768">Sushi</keyword>
<dbReference type="PANTHER" id="PTHR19325:SF575">
    <property type="entry name" value="LOCOMOTION-RELATED PROTEIN HIKARU GENKI"/>
    <property type="match status" value="1"/>
</dbReference>
<feature type="disulfide bond" evidence="5">
    <location>
        <begin position="1219"/>
        <end position="1246"/>
    </location>
</feature>
<feature type="region of interest" description="Disordered" evidence="6">
    <location>
        <begin position="2289"/>
        <end position="2334"/>
    </location>
</feature>
<name>A0AAV1L718_9NEOP</name>
<feature type="compositionally biased region" description="Basic residues" evidence="6">
    <location>
        <begin position="1443"/>
        <end position="1455"/>
    </location>
</feature>
<evidence type="ECO:0000313" key="8">
    <source>
        <dbReference type="EMBL" id="CAK1590715.1"/>
    </source>
</evidence>
<dbReference type="Pfam" id="PF00084">
    <property type="entry name" value="Sushi"/>
    <property type="match status" value="5"/>
</dbReference>
<feature type="domain" description="Sushi" evidence="7">
    <location>
        <begin position="604"/>
        <end position="670"/>
    </location>
</feature>
<feature type="compositionally biased region" description="Basic residues" evidence="6">
    <location>
        <begin position="1358"/>
        <end position="1370"/>
    </location>
</feature>
<feature type="domain" description="Sushi" evidence="7">
    <location>
        <begin position="100"/>
        <end position="157"/>
    </location>
</feature>
<feature type="region of interest" description="Disordered" evidence="6">
    <location>
        <begin position="1949"/>
        <end position="1994"/>
    </location>
</feature>
<feature type="disulfide bond" evidence="5">
    <location>
        <begin position="1154"/>
        <end position="1181"/>
    </location>
</feature>
<dbReference type="EMBL" id="CAVLGL010000086">
    <property type="protein sequence ID" value="CAK1590715.1"/>
    <property type="molecule type" value="Genomic_DNA"/>
</dbReference>
<feature type="region of interest" description="Disordered" evidence="6">
    <location>
        <begin position="1609"/>
        <end position="1654"/>
    </location>
</feature>
<feature type="compositionally biased region" description="Basic residues" evidence="6">
    <location>
        <begin position="1273"/>
        <end position="1285"/>
    </location>
</feature>
<keyword evidence="4" id="KW-0325">Glycoprotein</keyword>
<feature type="domain" description="Sushi" evidence="7">
    <location>
        <begin position="671"/>
        <end position="753"/>
    </location>
</feature>
<dbReference type="InterPro" id="IPR000436">
    <property type="entry name" value="Sushi_SCR_CCP_dom"/>
</dbReference>
<keyword evidence="2" id="KW-0677">Repeat</keyword>
<dbReference type="PANTHER" id="PTHR19325">
    <property type="entry name" value="COMPLEMENT COMPONENT-RELATED SUSHI DOMAIN-CONTAINING"/>
    <property type="match status" value="1"/>
</dbReference>